<evidence type="ECO:0000259" key="1">
    <source>
        <dbReference type="Pfam" id="PF00535"/>
    </source>
</evidence>
<dbReference type="SUPFAM" id="SSF53448">
    <property type="entry name" value="Nucleotide-diphospho-sugar transferases"/>
    <property type="match status" value="1"/>
</dbReference>
<dbReference type="Pfam" id="PF00535">
    <property type="entry name" value="Glycos_transf_2"/>
    <property type="match status" value="1"/>
</dbReference>
<dbReference type="SUPFAM" id="SSF48452">
    <property type="entry name" value="TPR-like"/>
    <property type="match status" value="1"/>
</dbReference>
<reference evidence="2 3" key="1">
    <citation type="journal article" date="2016" name="PLoS ONE">
        <title>Comparative Genomics Analysis of Streptococcus tigurinus Strains Identifies Genetic Elements Specifically and Uniquely Present in Highly Virulent Strains.</title>
        <authorList>
            <person name="Diene S.M."/>
            <person name="Francois P."/>
            <person name="Zbinden A."/>
            <person name="Entenza J.M."/>
            <person name="Resch G."/>
        </authorList>
    </citation>
    <scope>NUCLEOTIDE SEQUENCE [LARGE SCALE GENOMIC DNA]</scope>
    <source>
        <strain evidence="2 3">AZ_14</strain>
    </source>
</reference>
<protein>
    <recommendedName>
        <fullName evidence="1">Glycosyltransferase 2-like domain-containing protein</fullName>
    </recommendedName>
</protein>
<dbReference type="Gene3D" id="3.90.550.10">
    <property type="entry name" value="Spore Coat Polysaccharide Biosynthesis Protein SpsA, Chain A"/>
    <property type="match status" value="1"/>
</dbReference>
<accession>A0A1X0WSH5</accession>
<dbReference type="PANTHER" id="PTHR43630:SF2">
    <property type="entry name" value="GLYCOSYLTRANSFERASE"/>
    <property type="match status" value="1"/>
</dbReference>
<dbReference type="AlphaFoldDB" id="A0A1X0WSH5"/>
<dbReference type="PANTHER" id="PTHR43630">
    <property type="entry name" value="POLY-BETA-1,6-N-ACETYL-D-GLUCOSAMINE SYNTHASE"/>
    <property type="match status" value="1"/>
</dbReference>
<organism evidence="2 3">
    <name type="scientific">Streptococcus oralis subsp. tigurinus</name>
    <dbReference type="NCBI Taxonomy" id="1077464"/>
    <lineage>
        <taxon>Bacteria</taxon>
        <taxon>Bacillati</taxon>
        <taxon>Bacillota</taxon>
        <taxon>Bacilli</taxon>
        <taxon>Lactobacillales</taxon>
        <taxon>Streptococcaceae</taxon>
        <taxon>Streptococcus</taxon>
    </lineage>
</organism>
<feature type="domain" description="Glycosyltransferase 2-like" evidence="1">
    <location>
        <begin position="8"/>
        <end position="110"/>
    </location>
</feature>
<dbReference type="InterPro" id="IPR001173">
    <property type="entry name" value="Glyco_trans_2-like"/>
</dbReference>
<name>A0A1X0WSH5_STROR</name>
<proteinExistence type="predicted"/>
<comment type="caution">
    <text evidence="2">The sequence shown here is derived from an EMBL/GenBank/DDBJ whole genome shotgun (WGS) entry which is preliminary data.</text>
</comment>
<dbReference type="Proteomes" id="UP000192789">
    <property type="component" value="Unassembled WGS sequence"/>
</dbReference>
<evidence type="ECO:0000313" key="3">
    <source>
        <dbReference type="Proteomes" id="UP000192789"/>
    </source>
</evidence>
<dbReference type="RefSeq" id="WP_084933826.1">
    <property type="nucleotide sequence ID" value="NZ_LNVG01000015.1"/>
</dbReference>
<dbReference type="InterPro" id="IPR011990">
    <property type="entry name" value="TPR-like_helical_dom_sf"/>
</dbReference>
<gene>
    <name evidence="2" type="ORF">ATE35_09670</name>
</gene>
<evidence type="ECO:0000313" key="2">
    <source>
        <dbReference type="EMBL" id="ORJ29674.1"/>
    </source>
</evidence>
<sequence length="404" mass="47271">MATICLNMIVKNEAHIIKETLDNICQYIPLDYWVISDTGSTDNTISEIQEFFQEKEIPGELYQDDWENFAVNRTLALRHADGKSDYIFVFDADDRFEGEIHLPDLVADAYSFRLKDDNGAVYDRLLLFKNNPEFHWRSVVHEYIVTGDKNWHVKIDGDYNVLSGRFGGRSQNPNKYYDDAQVLVAAFYNPNKDVDLKPRYAFYAAQSFMAAGMIQEASEWYLKFIEIGYWDQEISSAYARVGCCFEQLGEEAKAMYYWLKGYEYYPQRLESLYEAVRYSREHGHYHLAYVFAKAAKDAHIPEKEAIVIYLPIYQFLLHYELAMISYHVGELKQGWESAKRVLFSKEAFHWTKYQVSEILLNYLPVFKADSWNNRQAVIEILENFECEGASVSEVLAELRQLNTF</sequence>
<dbReference type="Gene3D" id="1.25.40.10">
    <property type="entry name" value="Tetratricopeptide repeat domain"/>
    <property type="match status" value="1"/>
</dbReference>
<dbReference type="EMBL" id="LNVG01000015">
    <property type="protein sequence ID" value="ORJ29674.1"/>
    <property type="molecule type" value="Genomic_DNA"/>
</dbReference>
<dbReference type="InterPro" id="IPR029044">
    <property type="entry name" value="Nucleotide-diphossugar_trans"/>
</dbReference>